<reference evidence="3" key="2">
    <citation type="submission" date="2023-03" db="EMBL/GenBank/DDBJ databases">
        <title>Draft assemblies of triclosan tolerant bacteria isolated from returned activated sludge.</title>
        <authorList>
            <person name="Van Hamelsveld S."/>
        </authorList>
    </citation>
    <scope>NUCLEOTIDE SEQUENCE</scope>
    <source>
        <strain evidence="3">GW210015_S63</strain>
    </source>
</reference>
<dbReference type="SUPFAM" id="SSF53271">
    <property type="entry name" value="PRTase-like"/>
    <property type="match status" value="1"/>
</dbReference>
<evidence type="ECO:0000313" key="2">
    <source>
        <dbReference type="EMBL" id="ANI15664.1"/>
    </source>
</evidence>
<evidence type="ECO:0000259" key="1">
    <source>
        <dbReference type="Pfam" id="PF00156"/>
    </source>
</evidence>
<dbReference type="AlphaFoldDB" id="A0A1A9KDV5"/>
<evidence type="ECO:0000313" key="4">
    <source>
        <dbReference type="Proteomes" id="UP000077748"/>
    </source>
</evidence>
<dbReference type="Gene3D" id="3.30.1310.20">
    <property type="entry name" value="PRTase-like"/>
    <property type="match status" value="1"/>
</dbReference>
<dbReference type="InterPro" id="IPR000836">
    <property type="entry name" value="PRTase_dom"/>
</dbReference>
<proteinExistence type="predicted"/>
<dbReference type="EMBL" id="JARJLR010000339">
    <property type="protein sequence ID" value="MDF3844151.1"/>
    <property type="molecule type" value="Genomic_DNA"/>
</dbReference>
<dbReference type="Proteomes" id="UP000077748">
    <property type="component" value="Chromosome"/>
</dbReference>
<dbReference type="Gene3D" id="3.40.50.2020">
    <property type="match status" value="1"/>
</dbReference>
<accession>A0A1A9KDV5</accession>
<keyword evidence="2" id="KW-0328">Glycosyltransferase</keyword>
<organism evidence="2 4">
    <name type="scientific">Pseudomonas citronellolis</name>
    <dbReference type="NCBI Taxonomy" id="53408"/>
    <lineage>
        <taxon>Bacteria</taxon>
        <taxon>Pseudomonadati</taxon>
        <taxon>Pseudomonadota</taxon>
        <taxon>Gammaproteobacteria</taxon>
        <taxon>Pseudomonadales</taxon>
        <taxon>Pseudomonadaceae</taxon>
        <taxon>Pseudomonas</taxon>
    </lineage>
</organism>
<dbReference type="InterPro" id="IPR029057">
    <property type="entry name" value="PRTase-like"/>
</dbReference>
<dbReference type="Pfam" id="PF00156">
    <property type="entry name" value="Pribosyltran"/>
    <property type="match status" value="1"/>
</dbReference>
<evidence type="ECO:0000313" key="3">
    <source>
        <dbReference type="EMBL" id="MDF3844151.1"/>
    </source>
</evidence>
<dbReference type="Proteomes" id="UP001220662">
    <property type="component" value="Unassembled WGS sequence"/>
</dbReference>
<dbReference type="RefSeq" id="WP_064583392.1">
    <property type="nucleotide sequence ID" value="NZ_CP015878.1"/>
</dbReference>
<name>A0A1A9KDV5_9PSED</name>
<keyword evidence="2" id="KW-0808">Transferase</keyword>
<gene>
    <name evidence="2" type="ORF">A9C11_17505</name>
    <name evidence="3" type="ORF">P3W55_20775</name>
</gene>
<reference evidence="2 4" key="1">
    <citation type="submission" date="2016-05" db="EMBL/GenBank/DDBJ databases">
        <title>Genome Sequence of Pseudomonas citronellolis Strain SJTE-3, an Estrogens and Persistent Organic Pollutants degradation strain.</title>
        <authorList>
            <person name="Liang R."/>
        </authorList>
    </citation>
    <scope>NUCLEOTIDE SEQUENCE [LARGE SCALE GENOMIC DNA]</scope>
    <source>
        <strain evidence="2 4">SJTE-3</strain>
    </source>
</reference>
<dbReference type="CDD" id="cd06223">
    <property type="entry name" value="PRTases_typeI"/>
    <property type="match status" value="1"/>
</dbReference>
<sequence>MNAFDDRRHAGKALAEALRERPMHDPLLLALPRGGVPVAYEISLALQYPLELLLVRKIGAPGHEEYAVGAVVEGDPPRWVKDEDLLRQLRLAPDWFERRLAEQLREIERRRARYCGQQPLASRRGRDLILVDDGLATGNSVRAALQALREDDPRRIILAVPVGPPATVEKLRPLVDELVCLLTPEDFHSVGHYYRDFHQLDDQEVIDLLRPSRTPSGA</sequence>
<feature type="domain" description="Phosphoribosyltransferase" evidence="1">
    <location>
        <begin position="10"/>
        <end position="187"/>
    </location>
</feature>
<protein>
    <submittedName>
        <fullName evidence="2">Phosphoribosyltransferase</fullName>
    </submittedName>
</protein>
<dbReference type="GO" id="GO:0016757">
    <property type="term" value="F:glycosyltransferase activity"/>
    <property type="evidence" value="ECO:0007669"/>
    <property type="project" value="UniProtKB-KW"/>
</dbReference>
<dbReference type="EMBL" id="CP015878">
    <property type="protein sequence ID" value="ANI15664.1"/>
    <property type="molecule type" value="Genomic_DNA"/>
</dbReference>